<dbReference type="AlphaFoldDB" id="A0A2P7U2K3"/>
<reference evidence="1 2" key="1">
    <citation type="submission" date="2018-03" db="EMBL/GenBank/DDBJ databases">
        <title>Neisseria weixii sp. nov., isolated from the intestinal contents of Tibetan Plateau pika (Ochotona curzoniae) in Yushu, Qinghai Province, China.</title>
        <authorList>
            <person name="Gui Z."/>
        </authorList>
    </citation>
    <scope>NUCLEOTIDE SEQUENCE [LARGE SCALE GENOMIC DNA]</scope>
    <source>
        <strain evidence="1 2">ATCC 51483</strain>
    </source>
</reference>
<organism evidence="1 2">
    <name type="scientific">Neisseria iguanae</name>
    <dbReference type="NCBI Taxonomy" id="90242"/>
    <lineage>
        <taxon>Bacteria</taxon>
        <taxon>Pseudomonadati</taxon>
        <taxon>Pseudomonadota</taxon>
        <taxon>Betaproteobacteria</taxon>
        <taxon>Neisseriales</taxon>
        <taxon>Neisseriaceae</taxon>
        <taxon>Neisseria</taxon>
    </lineage>
</organism>
<dbReference type="OrthoDB" id="9134483at2"/>
<evidence type="ECO:0000313" key="1">
    <source>
        <dbReference type="EMBL" id="PSJ81143.1"/>
    </source>
</evidence>
<comment type="caution">
    <text evidence="1">The sequence shown here is derived from an EMBL/GenBank/DDBJ whole genome shotgun (WGS) entry which is preliminary data.</text>
</comment>
<name>A0A2P7U2K3_9NEIS</name>
<gene>
    <name evidence="1" type="ORF">C7N83_02120</name>
</gene>
<accession>A0A2P7U2K3</accession>
<evidence type="ECO:0000313" key="2">
    <source>
        <dbReference type="Proteomes" id="UP000241868"/>
    </source>
</evidence>
<dbReference type="Proteomes" id="UP000241868">
    <property type="component" value="Unassembled WGS sequence"/>
</dbReference>
<protein>
    <submittedName>
        <fullName evidence="1">Uncharacterized protein</fullName>
    </submittedName>
</protein>
<sequence length="141" mass="16065">MSQNKKLTIVGVLLLVFAVVKLTALDWWQQQQPHAQQAECQVTQGCTLPNGVYVKFSNQVYAKQPFDIVLKNVPENTRAVTVGFSMKDMDMGFNRFNIRRQTDSTWAAKQIRLPVCVENRHDYLADININGQVFQTAFTAE</sequence>
<proteinExistence type="predicted"/>
<dbReference type="EMBL" id="PXYY01000007">
    <property type="protein sequence ID" value="PSJ81143.1"/>
    <property type="molecule type" value="Genomic_DNA"/>
</dbReference>
<dbReference type="RefSeq" id="WP_106740294.1">
    <property type="nucleotide sequence ID" value="NZ_PXYY01000007.1"/>
</dbReference>
<keyword evidence="2" id="KW-1185">Reference proteome</keyword>